<evidence type="ECO:0000313" key="11">
    <source>
        <dbReference type="EMBL" id="TBW40770.1"/>
    </source>
</evidence>
<organism evidence="11 12">
    <name type="scientific">Siculibacillus lacustris</name>
    <dbReference type="NCBI Taxonomy" id="1549641"/>
    <lineage>
        <taxon>Bacteria</taxon>
        <taxon>Pseudomonadati</taxon>
        <taxon>Pseudomonadota</taxon>
        <taxon>Alphaproteobacteria</taxon>
        <taxon>Hyphomicrobiales</taxon>
        <taxon>Ancalomicrobiaceae</taxon>
        <taxon>Siculibacillus</taxon>
    </lineage>
</organism>
<dbReference type="OrthoDB" id="9794346at2"/>
<evidence type="ECO:0000256" key="7">
    <source>
        <dbReference type="ARBA" id="ARBA00023136"/>
    </source>
</evidence>
<keyword evidence="12" id="KW-1185">Reference proteome</keyword>
<keyword evidence="4 9" id="KW-0997">Cell inner membrane</keyword>
<comment type="function">
    <text evidence="9">Part of the tripartite ATP-independent periplasmic (TRAP) transport system.</text>
</comment>
<comment type="similarity">
    <text evidence="8 9">Belongs to the TRAP transporter small permease family.</text>
</comment>
<feature type="transmembrane region" description="Helical" evidence="9">
    <location>
        <begin position="19"/>
        <end position="39"/>
    </location>
</feature>
<dbReference type="GO" id="GO:0022857">
    <property type="term" value="F:transmembrane transporter activity"/>
    <property type="evidence" value="ECO:0007669"/>
    <property type="project" value="UniProtKB-UniRule"/>
</dbReference>
<feature type="domain" description="Tripartite ATP-independent periplasmic transporters DctQ component" evidence="10">
    <location>
        <begin position="28"/>
        <end position="158"/>
    </location>
</feature>
<dbReference type="EMBL" id="SJFN01000003">
    <property type="protein sequence ID" value="TBW40770.1"/>
    <property type="molecule type" value="Genomic_DNA"/>
</dbReference>
<evidence type="ECO:0000256" key="1">
    <source>
        <dbReference type="ARBA" id="ARBA00004429"/>
    </source>
</evidence>
<accession>A0A4Q9VWQ7</accession>
<dbReference type="PANTHER" id="PTHR35011:SF4">
    <property type="entry name" value="SLL1102 PROTEIN"/>
    <property type="match status" value="1"/>
</dbReference>
<evidence type="ECO:0000256" key="8">
    <source>
        <dbReference type="ARBA" id="ARBA00038436"/>
    </source>
</evidence>
<reference evidence="11 12" key="1">
    <citation type="submission" date="2019-02" db="EMBL/GenBank/DDBJ databases">
        <title>Siculibacillus lacustris gen. nov., sp. nov., a new rosette-forming bacterium isolated from a freshwater crater lake (Lake St. Ana, Romania).</title>
        <authorList>
            <person name="Felfoldi T."/>
            <person name="Marton Z."/>
            <person name="Szabo A."/>
            <person name="Mentes A."/>
            <person name="Boka K."/>
            <person name="Marialigeti K."/>
            <person name="Mathe I."/>
            <person name="Koncz M."/>
            <person name="Schumann P."/>
            <person name="Toth E."/>
        </authorList>
    </citation>
    <scope>NUCLEOTIDE SEQUENCE [LARGE SCALE GENOMIC DNA]</scope>
    <source>
        <strain evidence="11 12">SA-279</strain>
    </source>
</reference>
<dbReference type="InterPro" id="IPR055348">
    <property type="entry name" value="DctQ"/>
</dbReference>
<feature type="transmembrane region" description="Helical" evidence="9">
    <location>
        <begin position="128"/>
        <end position="149"/>
    </location>
</feature>
<keyword evidence="7 9" id="KW-0472">Membrane</keyword>
<dbReference type="Proteomes" id="UP000292781">
    <property type="component" value="Unassembled WGS sequence"/>
</dbReference>
<evidence type="ECO:0000256" key="3">
    <source>
        <dbReference type="ARBA" id="ARBA00022475"/>
    </source>
</evidence>
<dbReference type="Pfam" id="PF04290">
    <property type="entry name" value="DctQ"/>
    <property type="match status" value="1"/>
</dbReference>
<evidence type="ECO:0000256" key="4">
    <source>
        <dbReference type="ARBA" id="ARBA00022519"/>
    </source>
</evidence>
<keyword evidence="2 9" id="KW-0813">Transport</keyword>
<feature type="transmembrane region" description="Helical" evidence="9">
    <location>
        <begin position="51"/>
        <end position="68"/>
    </location>
</feature>
<keyword evidence="5 9" id="KW-0812">Transmembrane</keyword>
<evidence type="ECO:0000313" key="12">
    <source>
        <dbReference type="Proteomes" id="UP000292781"/>
    </source>
</evidence>
<comment type="subunit">
    <text evidence="9">The complex comprises the extracytoplasmic solute receptor protein and the two transmembrane proteins.</text>
</comment>
<proteinExistence type="inferred from homology"/>
<gene>
    <name evidence="11" type="ORF">EYW49_03330</name>
</gene>
<dbReference type="PANTHER" id="PTHR35011">
    <property type="entry name" value="2,3-DIKETO-L-GULONATE TRAP TRANSPORTER SMALL PERMEASE PROTEIN YIAM"/>
    <property type="match status" value="1"/>
</dbReference>
<evidence type="ECO:0000256" key="5">
    <source>
        <dbReference type="ARBA" id="ARBA00022692"/>
    </source>
</evidence>
<dbReference type="GO" id="GO:0005886">
    <property type="term" value="C:plasma membrane"/>
    <property type="evidence" value="ECO:0007669"/>
    <property type="project" value="UniProtKB-SubCell"/>
</dbReference>
<comment type="subcellular location">
    <subcellularLocation>
        <location evidence="1 9">Cell inner membrane</location>
        <topology evidence="1 9">Multi-pass membrane protein</topology>
    </subcellularLocation>
</comment>
<evidence type="ECO:0000259" key="10">
    <source>
        <dbReference type="Pfam" id="PF04290"/>
    </source>
</evidence>
<keyword evidence="3" id="KW-1003">Cell membrane</keyword>
<dbReference type="InterPro" id="IPR007387">
    <property type="entry name" value="TRAP_DctQ"/>
</dbReference>
<comment type="caution">
    <text evidence="11">The sequence shown here is derived from an EMBL/GenBank/DDBJ whole genome shotgun (WGS) entry which is preliminary data.</text>
</comment>
<dbReference type="AlphaFoldDB" id="A0A4Q9VWQ7"/>
<sequence>MYGLADGIDGLNRWIGRTIAWGTIVMGVLQFTMVITRYVFGIGSVWIQESITYVFASLFMLGAASALLTDGHVRVDIWYREASPRGRAIVNLLGTLVFLWPVTGLILYESFPYVARSFAIREGSRETSGIPLLYLLKAEILIFAVLLALQGLSAVIRSIGVLTGRVPPAEDDAVPTLRVGH</sequence>
<protein>
    <recommendedName>
        <fullName evidence="9">TRAP transporter small permease protein</fullName>
    </recommendedName>
</protein>
<keyword evidence="6 9" id="KW-1133">Transmembrane helix</keyword>
<dbReference type="RefSeq" id="WP_131306102.1">
    <property type="nucleotide sequence ID" value="NZ_SJFN01000003.1"/>
</dbReference>
<evidence type="ECO:0000256" key="9">
    <source>
        <dbReference type="RuleBase" id="RU369079"/>
    </source>
</evidence>
<name>A0A4Q9VWQ7_9HYPH</name>
<feature type="transmembrane region" description="Helical" evidence="9">
    <location>
        <begin position="89"/>
        <end position="108"/>
    </location>
</feature>
<evidence type="ECO:0000256" key="2">
    <source>
        <dbReference type="ARBA" id="ARBA00022448"/>
    </source>
</evidence>
<evidence type="ECO:0000256" key="6">
    <source>
        <dbReference type="ARBA" id="ARBA00022989"/>
    </source>
</evidence>